<dbReference type="Proteomes" id="UP000326354">
    <property type="component" value="Chromosome"/>
</dbReference>
<organism evidence="1 2">
    <name type="scientific">Uabimicrobium amorphum</name>
    <dbReference type="NCBI Taxonomy" id="2596890"/>
    <lineage>
        <taxon>Bacteria</taxon>
        <taxon>Pseudomonadati</taxon>
        <taxon>Planctomycetota</taxon>
        <taxon>Candidatus Uabimicrobiia</taxon>
        <taxon>Candidatus Uabimicrobiales</taxon>
        <taxon>Candidatus Uabimicrobiaceae</taxon>
        <taxon>Candidatus Uabimicrobium</taxon>
    </lineage>
</organism>
<reference evidence="1 2" key="1">
    <citation type="submission" date="2019-08" db="EMBL/GenBank/DDBJ databases">
        <title>Complete genome sequence of Candidatus Uab amorphum.</title>
        <authorList>
            <person name="Shiratori T."/>
            <person name="Suzuki S."/>
            <person name="Kakizawa Y."/>
            <person name="Ishida K."/>
        </authorList>
    </citation>
    <scope>NUCLEOTIDE SEQUENCE [LARGE SCALE GENOMIC DNA]</scope>
    <source>
        <strain evidence="1 2">SRT547</strain>
    </source>
</reference>
<accession>A0A5S9ITQ6</accession>
<evidence type="ECO:0008006" key="3">
    <source>
        <dbReference type="Google" id="ProtNLM"/>
    </source>
</evidence>
<dbReference type="AlphaFoldDB" id="A0A5S9ITQ6"/>
<dbReference type="KEGG" id="uam:UABAM_06404"/>
<protein>
    <recommendedName>
        <fullName evidence="3">Phage late control D family protein</fullName>
    </recommendedName>
</protein>
<dbReference type="RefSeq" id="WP_151972057.1">
    <property type="nucleotide sequence ID" value="NZ_AP019860.1"/>
</dbReference>
<dbReference type="EMBL" id="AP019860">
    <property type="protein sequence ID" value="BBM87988.1"/>
    <property type="molecule type" value="Genomic_DNA"/>
</dbReference>
<proteinExistence type="predicted"/>
<dbReference type="Pfam" id="PF05954">
    <property type="entry name" value="Phage_GPD"/>
    <property type="match status" value="1"/>
</dbReference>
<sequence length="344" mass="38382">MGKPIAKILIDNSEADECKMAKLIEVVVEEELNLPTMFYFYLSIIDDESGPWKNVDLSKFAPGKAVTISMGLDTEKELFKGEITAVDISFSSVPYIEVRGFDRLHRLQFGRKNRSFAEQKDSQIVSTIASEEGLSATADATTTVYPCLFQFNQTNYHFLLERARKIGYELMVDDKKLLFRKSQEDKSASISLNFGEDIFDFNVSLRTVRQGAVVETRGWDVTKMEEILGSGKAGDEISKMGGSQTGHAMATSAFKSAENTIVNENFVDKSEADTRAAAFYNETQQDFITGEGTYSGTEQIRVGTTIEITNLGDKFSGSYYVTGTTHVLNKKQYTTKFKVRKTGI</sequence>
<evidence type="ECO:0000313" key="1">
    <source>
        <dbReference type="EMBL" id="BBM87988.1"/>
    </source>
</evidence>
<dbReference type="OrthoDB" id="9762420at2"/>
<evidence type="ECO:0000313" key="2">
    <source>
        <dbReference type="Proteomes" id="UP000326354"/>
    </source>
</evidence>
<name>A0A5S9ITQ6_UABAM</name>
<dbReference type="SUPFAM" id="SSF69279">
    <property type="entry name" value="Phage tail proteins"/>
    <property type="match status" value="1"/>
</dbReference>
<gene>
    <name evidence="1" type="ORF">UABAM_06404</name>
</gene>
<keyword evidence="2" id="KW-1185">Reference proteome</keyword>